<sequence length="180" mass="21109">LKELGTISGDDGDAKPKEENDVRFPNGLSITVDDFRNYLRPNSMMCGPLASAMFNHFLPVHKGLRDKGFNFCDPEVFANILSVYKKFPEHELTEEMVARFVNRKGEAREYLKDLLICRFSMIPVCFMDHWWEHYIDLRLLSRPLEFILIFASEHYVISRKQRPWDMLLKISRNGIHDGNQ</sequence>
<evidence type="ECO:0000256" key="1">
    <source>
        <dbReference type="SAM" id="MobiDB-lite"/>
    </source>
</evidence>
<accession>A0A183F5H6</accession>
<name>A0A183F5H6_HELPZ</name>
<evidence type="ECO:0000313" key="3">
    <source>
        <dbReference type="WBParaSite" id="HPBE_0000141801-mRNA-1"/>
    </source>
</evidence>
<protein>
    <submittedName>
        <fullName evidence="3">Rab-GAP TBC domain-containing protein</fullName>
    </submittedName>
</protein>
<evidence type="ECO:0000313" key="2">
    <source>
        <dbReference type="Proteomes" id="UP000050761"/>
    </source>
</evidence>
<dbReference type="Proteomes" id="UP000050761">
    <property type="component" value="Unassembled WGS sequence"/>
</dbReference>
<dbReference type="WBParaSite" id="HPBE_0000141801-mRNA-1">
    <property type="protein sequence ID" value="HPBE_0000141801-mRNA-1"/>
    <property type="gene ID" value="HPBE_0000141801"/>
</dbReference>
<dbReference type="AlphaFoldDB" id="A0A183F5H6"/>
<organism evidence="2 3">
    <name type="scientific">Heligmosomoides polygyrus</name>
    <name type="common">Parasitic roundworm</name>
    <dbReference type="NCBI Taxonomy" id="6339"/>
    <lineage>
        <taxon>Eukaryota</taxon>
        <taxon>Metazoa</taxon>
        <taxon>Ecdysozoa</taxon>
        <taxon>Nematoda</taxon>
        <taxon>Chromadorea</taxon>
        <taxon>Rhabditida</taxon>
        <taxon>Rhabditina</taxon>
        <taxon>Rhabditomorpha</taxon>
        <taxon>Strongyloidea</taxon>
        <taxon>Heligmosomidae</taxon>
        <taxon>Heligmosomoides</taxon>
    </lineage>
</organism>
<reference evidence="3" key="1">
    <citation type="submission" date="2019-09" db="UniProtKB">
        <authorList>
            <consortium name="WormBaseParasite"/>
        </authorList>
    </citation>
    <scope>IDENTIFICATION</scope>
</reference>
<proteinExistence type="predicted"/>
<keyword evidence="2" id="KW-1185">Reference proteome</keyword>
<feature type="region of interest" description="Disordered" evidence="1">
    <location>
        <begin position="1"/>
        <end position="20"/>
    </location>
</feature>